<evidence type="ECO:0000313" key="14">
    <source>
        <dbReference type="Proteomes" id="UP000694044"/>
    </source>
</evidence>
<dbReference type="AlphaFoldDB" id="A0A8T1WE43"/>
<comment type="subunit">
    <text evidence="9">Component of the NDC80 complex.</text>
</comment>
<feature type="region of interest" description="Disordered" evidence="11">
    <location>
        <begin position="44"/>
        <end position="65"/>
    </location>
</feature>
<name>A0A8T1WE43_9STRA</name>
<keyword evidence="5 9" id="KW-0498">Mitosis</keyword>
<sequence>MQETWRPAELPPPLETEALVQQNLSTRSELEVWVEAQKSRILEEKRADQLQSQEHARASDEAQRKREMLQIEHQKLSADTHAKERELNANQVEMEVLLAEKSRREPVVKQLFEKTVEEDGKLKQLLADSQKQRTTQEQQLQELQQGLAMYQRLGLFFEHSEADRIVVRLTQIDAQNPNREFSFRITIDPITDRYIVDACNEDVASLNELVTDLNESGDLALFIRSMRRQFKQLV</sequence>
<evidence type="ECO:0000256" key="4">
    <source>
        <dbReference type="ARBA" id="ARBA00022618"/>
    </source>
</evidence>
<keyword evidence="9" id="KW-0995">Kinetochore</keyword>
<dbReference type="EMBL" id="JAGDFM010000020">
    <property type="protein sequence ID" value="KAG7391485.1"/>
    <property type="molecule type" value="Genomic_DNA"/>
</dbReference>
<keyword evidence="14" id="KW-1185">Reference proteome</keyword>
<evidence type="ECO:0000313" key="13">
    <source>
        <dbReference type="EMBL" id="KAG7391485.1"/>
    </source>
</evidence>
<dbReference type="OrthoDB" id="6353017at2759"/>
<comment type="function">
    <text evidence="9">Acts as a component of the essential kinetochore-associated NDC80 complex, which is required for chromosome segregation and spindle checkpoint activity.</text>
</comment>
<comment type="subcellular location">
    <subcellularLocation>
        <location evidence="1">Chromosome</location>
        <location evidence="1">Centromere</location>
    </subcellularLocation>
    <subcellularLocation>
        <location evidence="9">Nucleus</location>
    </subcellularLocation>
    <subcellularLocation>
        <location evidence="9">Chromosome</location>
        <location evidence="9">Centromere</location>
        <location evidence="9">Kinetochore</location>
    </subcellularLocation>
</comment>
<dbReference type="Proteomes" id="UP000694044">
    <property type="component" value="Unassembled WGS sequence"/>
</dbReference>
<reference evidence="13" key="1">
    <citation type="submission" date="2021-02" db="EMBL/GenBank/DDBJ databases">
        <authorList>
            <person name="Palmer J.M."/>
        </authorList>
    </citation>
    <scope>NUCLEOTIDE SEQUENCE</scope>
    <source>
        <strain evidence="13">SCRP734</strain>
    </source>
</reference>
<dbReference type="Pfam" id="PF08234">
    <property type="entry name" value="Spindle_Spc25"/>
    <property type="match status" value="1"/>
</dbReference>
<gene>
    <name evidence="13" type="ORF">PHYPSEUDO_004555</name>
</gene>
<dbReference type="PANTHER" id="PTHR14281:SF0">
    <property type="entry name" value="KINETOCHORE PROTEIN SPC25"/>
    <property type="match status" value="1"/>
</dbReference>
<dbReference type="PANTHER" id="PTHR14281">
    <property type="entry name" value="KINETOCHORE PROTEIN SPC25-RELATED"/>
    <property type="match status" value="1"/>
</dbReference>
<evidence type="ECO:0000256" key="1">
    <source>
        <dbReference type="ARBA" id="ARBA00004584"/>
    </source>
</evidence>
<evidence type="ECO:0000256" key="8">
    <source>
        <dbReference type="ARBA" id="ARBA00023328"/>
    </source>
</evidence>
<evidence type="ECO:0000256" key="7">
    <source>
        <dbReference type="ARBA" id="ARBA00023306"/>
    </source>
</evidence>
<dbReference type="GO" id="GO:0005634">
    <property type="term" value="C:nucleus"/>
    <property type="evidence" value="ECO:0007669"/>
    <property type="project" value="UniProtKB-SubCell"/>
</dbReference>
<keyword evidence="3 9" id="KW-0158">Chromosome</keyword>
<dbReference type="CDD" id="cd23784">
    <property type="entry name" value="RWD_Spc25"/>
    <property type="match status" value="1"/>
</dbReference>
<dbReference type="GO" id="GO:0051301">
    <property type="term" value="P:cell division"/>
    <property type="evidence" value="ECO:0007669"/>
    <property type="project" value="UniProtKB-UniRule"/>
</dbReference>
<keyword evidence="7 9" id="KW-0131">Cell cycle</keyword>
<organism evidence="13 14">
    <name type="scientific">Phytophthora pseudosyringae</name>
    <dbReference type="NCBI Taxonomy" id="221518"/>
    <lineage>
        <taxon>Eukaryota</taxon>
        <taxon>Sar</taxon>
        <taxon>Stramenopiles</taxon>
        <taxon>Oomycota</taxon>
        <taxon>Peronosporomycetes</taxon>
        <taxon>Peronosporales</taxon>
        <taxon>Peronosporaceae</taxon>
        <taxon>Phytophthora</taxon>
    </lineage>
</organism>
<keyword evidence="8 9" id="KW-0137">Centromere</keyword>
<comment type="similarity">
    <text evidence="2 9">Belongs to the SPC25 family.</text>
</comment>
<protein>
    <recommendedName>
        <fullName evidence="9">Kinetochore protein SPC25</fullName>
    </recommendedName>
</protein>
<evidence type="ECO:0000256" key="10">
    <source>
        <dbReference type="SAM" id="Coils"/>
    </source>
</evidence>
<dbReference type="InterPro" id="IPR013255">
    <property type="entry name" value="Spc25_C"/>
</dbReference>
<dbReference type="InterPro" id="IPR045143">
    <property type="entry name" value="Spc25"/>
</dbReference>
<evidence type="ECO:0000256" key="6">
    <source>
        <dbReference type="ARBA" id="ARBA00023054"/>
    </source>
</evidence>
<proteinExistence type="inferred from homology"/>
<keyword evidence="4 9" id="KW-0132">Cell division</keyword>
<evidence type="ECO:0000256" key="11">
    <source>
        <dbReference type="SAM" id="MobiDB-lite"/>
    </source>
</evidence>
<dbReference type="GO" id="GO:0031262">
    <property type="term" value="C:Ndc80 complex"/>
    <property type="evidence" value="ECO:0007669"/>
    <property type="project" value="InterPro"/>
</dbReference>
<evidence type="ECO:0000256" key="2">
    <source>
        <dbReference type="ARBA" id="ARBA00006379"/>
    </source>
</evidence>
<comment type="caution">
    <text evidence="13">The sequence shown here is derived from an EMBL/GenBank/DDBJ whole genome shotgun (WGS) entry which is preliminary data.</text>
</comment>
<dbReference type="GO" id="GO:0007059">
    <property type="term" value="P:chromosome segregation"/>
    <property type="evidence" value="ECO:0007669"/>
    <property type="project" value="InterPro"/>
</dbReference>
<feature type="coiled-coil region" evidence="10">
    <location>
        <begin position="126"/>
        <end position="153"/>
    </location>
</feature>
<evidence type="ECO:0000259" key="12">
    <source>
        <dbReference type="Pfam" id="PF08234"/>
    </source>
</evidence>
<feature type="domain" description="Chromosome segregation protein Spc25 C-terminal" evidence="12">
    <location>
        <begin position="161"/>
        <end position="231"/>
    </location>
</feature>
<keyword evidence="6 10" id="KW-0175">Coiled coil</keyword>
<evidence type="ECO:0000256" key="5">
    <source>
        <dbReference type="ARBA" id="ARBA00022776"/>
    </source>
</evidence>
<keyword evidence="9" id="KW-0539">Nucleus</keyword>
<evidence type="ECO:0000256" key="9">
    <source>
        <dbReference type="RuleBase" id="RU367150"/>
    </source>
</evidence>
<evidence type="ECO:0000256" key="3">
    <source>
        <dbReference type="ARBA" id="ARBA00022454"/>
    </source>
</evidence>
<accession>A0A8T1WE43</accession>